<evidence type="ECO:0000259" key="7">
    <source>
        <dbReference type="PROSITE" id="PS50043"/>
    </source>
</evidence>
<dbReference type="InterPro" id="IPR011006">
    <property type="entry name" value="CheY-like_superfamily"/>
</dbReference>
<keyword evidence="1 6" id="KW-0597">Phosphoprotein</keyword>
<dbReference type="EMBL" id="JASCXX010000035">
    <property type="protein sequence ID" value="MDI6451414.1"/>
    <property type="molecule type" value="Genomic_DNA"/>
</dbReference>
<dbReference type="FunFam" id="3.40.50.2300:FF:000018">
    <property type="entry name" value="DNA-binding transcriptional regulator NtrC"/>
    <property type="match status" value="1"/>
</dbReference>
<dbReference type="PROSITE" id="PS50043">
    <property type="entry name" value="HTH_LUXR_2"/>
    <property type="match status" value="1"/>
</dbReference>
<keyword evidence="5" id="KW-0804">Transcription</keyword>
<evidence type="ECO:0000256" key="2">
    <source>
        <dbReference type="ARBA" id="ARBA00023012"/>
    </source>
</evidence>
<dbReference type="RefSeq" id="WP_349246822.1">
    <property type="nucleotide sequence ID" value="NZ_JASCXX010000035.1"/>
</dbReference>
<name>A0AAW6U658_9BACT</name>
<gene>
    <name evidence="9" type="ORF">QJ522_20295</name>
</gene>
<dbReference type="SMART" id="SM00448">
    <property type="entry name" value="REC"/>
    <property type="match status" value="1"/>
</dbReference>
<keyword evidence="2" id="KW-0902">Two-component regulatory system</keyword>
<dbReference type="Proteomes" id="UP001431776">
    <property type="component" value="Unassembled WGS sequence"/>
</dbReference>
<dbReference type="CDD" id="cd17537">
    <property type="entry name" value="REC_FixJ"/>
    <property type="match status" value="1"/>
</dbReference>
<protein>
    <submittedName>
        <fullName evidence="9">Response regulator</fullName>
    </submittedName>
</protein>
<dbReference type="Pfam" id="PF00196">
    <property type="entry name" value="GerE"/>
    <property type="match status" value="1"/>
</dbReference>
<dbReference type="InterPro" id="IPR000792">
    <property type="entry name" value="Tscrpt_reg_LuxR_C"/>
</dbReference>
<dbReference type="SUPFAM" id="SSF52172">
    <property type="entry name" value="CheY-like"/>
    <property type="match status" value="1"/>
</dbReference>
<evidence type="ECO:0000259" key="8">
    <source>
        <dbReference type="PROSITE" id="PS50110"/>
    </source>
</evidence>
<accession>A0AAW6U658</accession>
<dbReference type="GO" id="GO:0000160">
    <property type="term" value="P:phosphorelay signal transduction system"/>
    <property type="evidence" value="ECO:0007669"/>
    <property type="project" value="UniProtKB-KW"/>
</dbReference>
<proteinExistence type="predicted"/>
<evidence type="ECO:0000256" key="6">
    <source>
        <dbReference type="PROSITE-ProRule" id="PRU00169"/>
    </source>
</evidence>
<reference evidence="9" key="1">
    <citation type="submission" date="2023-05" db="EMBL/GenBank/DDBJ databases">
        <title>Anaerotaeda fermentans gen. nov., sp. nov., a novel anaerobic planctomycete of the new family within the order Sedimentisphaerales isolated from Taman Peninsula, Russia.</title>
        <authorList>
            <person name="Khomyakova M.A."/>
            <person name="Merkel A.Y."/>
            <person name="Slobodkin A.I."/>
        </authorList>
    </citation>
    <scope>NUCLEOTIDE SEQUENCE</scope>
    <source>
        <strain evidence="9">M17dextr</strain>
    </source>
</reference>
<dbReference type="InterPro" id="IPR001789">
    <property type="entry name" value="Sig_transdc_resp-reg_receiver"/>
</dbReference>
<organism evidence="9 10">
    <name type="scientific">Anaerobaca lacustris</name>
    <dbReference type="NCBI Taxonomy" id="3044600"/>
    <lineage>
        <taxon>Bacteria</taxon>
        <taxon>Pseudomonadati</taxon>
        <taxon>Planctomycetota</taxon>
        <taxon>Phycisphaerae</taxon>
        <taxon>Sedimentisphaerales</taxon>
        <taxon>Anaerobacaceae</taxon>
        <taxon>Anaerobaca</taxon>
    </lineage>
</organism>
<evidence type="ECO:0000313" key="9">
    <source>
        <dbReference type="EMBL" id="MDI6451414.1"/>
    </source>
</evidence>
<dbReference type="Gene3D" id="3.40.50.2300">
    <property type="match status" value="1"/>
</dbReference>
<evidence type="ECO:0000256" key="3">
    <source>
        <dbReference type="ARBA" id="ARBA00023015"/>
    </source>
</evidence>
<evidence type="ECO:0000256" key="5">
    <source>
        <dbReference type="ARBA" id="ARBA00023163"/>
    </source>
</evidence>
<dbReference type="PANTHER" id="PTHR44688:SF16">
    <property type="entry name" value="DNA-BINDING TRANSCRIPTIONAL ACTIVATOR DEVR_DOSR"/>
    <property type="match status" value="1"/>
</dbReference>
<dbReference type="SMART" id="SM00421">
    <property type="entry name" value="HTH_LUXR"/>
    <property type="match status" value="1"/>
</dbReference>
<comment type="caution">
    <text evidence="9">The sequence shown here is derived from an EMBL/GenBank/DDBJ whole genome shotgun (WGS) entry which is preliminary data.</text>
</comment>
<sequence length="216" mass="23942">MAVAGAKVFVVDDDAAARDAMQELMESVGLDVRTFASATEFLEVYDSQWRGCVLLDVRMPGMSGLQLQEEMRRRGSHLPLIFVTAHGDIPMAVEALKKGAADFVEKPFGGQTLLDKVHEALCLEERNFLRHTQVEEVRSRLALLTPKEKQVLQRLVEGQRSKQMALALGLSRKTVDWHLSVIREKMGADSTGDLMLLLHKAGCLDAEGALPPTTRF</sequence>
<feature type="domain" description="HTH luxR-type" evidence="7">
    <location>
        <begin position="137"/>
        <end position="202"/>
    </location>
</feature>
<keyword evidence="4" id="KW-0238">DNA-binding</keyword>
<evidence type="ECO:0000256" key="1">
    <source>
        <dbReference type="ARBA" id="ARBA00022553"/>
    </source>
</evidence>
<dbReference type="PROSITE" id="PS50110">
    <property type="entry name" value="RESPONSE_REGULATORY"/>
    <property type="match status" value="1"/>
</dbReference>
<dbReference type="Gene3D" id="1.10.10.10">
    <property type="entry name" value="Winged helix-like DNA-binding domain superfamily/Winged helix DNA-binding domain"/>
    <property type="match status" value="1"/>
</dbReference>
<dbReference type="GO" id="GO:0006355">
    <property type="term" value="P:regulation of DNA-templated transcription"/>
    <property type="evidence" value="ECO:0007669"/>
    <property type="project" value="InterPro"/>
</dbReference>
<feature type="modified residue" description="4-aspartylphosphate" evidence="6">
    <location>
        <position position="56"/>
    </location>
</feature>
<dbReference type="PANTHER" id="PTHR44688">
    <property type="entry name" value="DNA-BINDING TRANSCRIPTIONAL ACTIVATOR DEVR_DOSR"/>
    <property type="match status" value="1"/>
</dbReference>
<evidence type="ECO:0000256" key="4">
    <source>
        <dbReference type="ARBA" id="ARBA00023125"/>
    </source>
</evidence>
<dbReference type="AlphaFoldDB" id="A0AAW6U658"/>
<feature type="domain" description="Response regulatory" evidence="8">
    <location>
        <begin position="7"/>
        <end position="121"/>
    </location>
</feature>
<evidence type="ECO:0000313" key="10">
    <source>
        <dbReference type="Proteomes" id="UP001431776"/>
    </source>
</evidence>
<dbReference type="PRINTS" id="PR00038">
    <property type="entry name" value="HTHLUXR"/>
</dbReference>
<dbReference type="InterPro" id="IPR036388">
    <property type="entry name" value="WH-like_DNA-bd_sf"/>
</dbReference>
<dbReference type="GO" id="GO:0003677">
    <property type="term" value="F:DNA binding"/>
    <property type="evidence" value="ECO:0007669"/>
    <property type="project" value="UniProtKB-KW"/>
</dbReference>
<keyword evidence="3" id="KW-0805">Transcription regulation</keyword>
<dbReference type="Pfam" id="PF00072">
    <property type="entry name" value="Response_reg"/>
    <property type="match status" value="1"/>
</dbReference>
<dbReference type="CDD" id="cd06170">
    <property type="entry name" value="LuxR_C_like"/>
    <property type="match status" value="1"/>
</dbReference>
<keyword evidence="10" id="KW-1185">Reference proteome</keyword>